<evidence type="ECO:0000313" key="1">
    <source>
        <dbReference type="EMBL" id="CAF1178499.1"/>
    </source>
</evidence>
<comment type="caution">
    <text evidence="1">The sequence shown here is derived from an EMBL/GenBank/DDBJ whole genome shotgun (WGS) entry which is preliminary data.</text>
</comment>
<gene>
    <name evidence="1" type="ORF">GPM918_LOCUS22570</name>
    <name evidence="2" type="ORF">SRO942_LOCUS22569</name>
</gene>
<dbReference type="Proteomes" id="UP000681722">
    <property type="component" value="Unassembled WGS sequence"/>
</dbReference>
<evidence type="ECO:0000313" key="2">
    <source>
        <dbReference type="EMBL" id="CAF3942697.1"/>
    </source>
</evidence>
<evidence type="ECO:0000313" key="3">
    <source>
        <dbReference type="Proteomes" id="UP000663829"/>
    </source>
</evidence>
<dbReference type="EMBL" id="CAJNOQ010007777">
    <property type="protein sequence ID" value="CAF1178499.1"/>
    <property type="molecule type" value="Genomic_DNA"/>
</dbReference>
<reference evidence="1" key="1">
    <citation type="submission" date="2021-02" db="EMBL/GenBank/DDBJ databases">
        <authorList>
            <person name="Nowell W R."/>
        </authorList>
    </citation>
    <scope>NUCLEOTIDE SEQUENCE</scope>
</reference>
<organism evidence="1 3">
    <name type="scientific">Didymodactylos carnosus</name>
    <dbReference type="NCBI Taxonomy" id="1234261"/>
    <lineage>
        <taxon>Eukaryota</taxon>
        <taxon>Metazoa</taxon>
        <taxon>Spiralia</taxon>
        <taxon>Gnathifera</taxon>
        <taxon>Rotifera</taxon>
        <taxon>Eurotatoria</taxon>
        <taxon>Bdelloidea</taxon>
        <taxon>Philodinida</taxon>
        <taxon>Philodinidae</taxon>
        <taxon>Didymodactylos</taxon>
    </lineage>
</organism>
<protein>
    <submittedName>
        <fullName evidence="1">Uncharacterized protein</fullName>
    </submittedName>
</protein>
<accession>A0A814US97</accession>
<dbReference type="AlphaFoldDB" id="A0A814US97"/>
<sequence length="82" mass="9316">TVNVPAAVDQGIANLRLKDEDMANFPSLKTIARSVYRHRANMFSPLPNDQKFEIPTQFSQTKINESIVLYDGYKIKYGGRLL</sequence>
<dbReference type="EMBL" id="CAJOBC010007778">
    <property type="protein sequence ID" value="CAF3942697.1"/>
    <property type="molecule type" value="Genomic_DNA"/>
</dbReference>
<dbReference type="Proteomes" id="UP000663829">
    <property type="component" value="Unassembled WGS sequence"/>
</dbReference>
<keyword evidence="3" id="KW-1185">Reference proteome</keyword>
<proteinExistence type="predicted"/>
<feature type="non-terminal residue" evidence="1">
    <location>
        <position position="1"/>
    </location>
</feature>
<name>A0A814US97_9BILA</name>